<proteinExistence type="inferred from homology"/>
<sequence length="502" mass="54052">MNLTLSLATNGGATAKKRKLLRDSVVDDDDETRSCDGGDRRHGRVARLLLQAGRERVTAKLEADDGRLRLLHLLLSSVAAAEAGDASAAAAALHEVRRRASFRGGDPAQRVAAHFARALAASSLVVRSPPGAEAEASPPTRAERFLAHTMFYQASPVYQFAHFTANQAIVEAFQSGGGRCRRLHVVDLDVSYGFQWPSLIQSLSAAAASASARASTSIASHDGDEPVSLRITGFGTSHDELRRTEARLARFASGFPSLMFEFDGIVDDGPDSVLRDERIKVVDHDATVVVNLVLPGSRSSMTTGTRQKARSALLARTIRSLNPSLVFLVEKDGGGGGNNNATSRGTGRSSLLLPAFTASLRYFAAVFDSLHECLPADSAERLAIERDHLGVEISDAMACLDFNSHGGCGGDDDHMAEPSWRQMMERSGLFEGVELSSRTVSQAKLLLKMKSAGCGGGGFRVVEWEGGRAMSLAWRDREQLITATGWRRRRPSIDHHEARVHG</sequence>
<accession>A0A3L6FUS5</accession>
<keyword evidence="1" id="KW-0805">Transcription regulation</keyword>
<comment type="caution">
    <text evidence="4">The sequence shown here is derived from an EMBL/GenBank/DDBJ whole genome shotgun (WGS) entry which is preliminary data.</text>
</comment>
<dbReference type="ExpressionAtlas" id="A0A3L6FUS5">
    <property type="expression patterns" value="baseline and differential"/>
</dbReference>
<feature type="region of interest" description="SAW" evidence="3">
    <location>
        <begin position="398"/>
        <end position="487"/>
    </location>
</feature>
<dbReference type="InterPro" id="IPR005202">
    <property type="entry name" value="TF_GRAS"/>
</dbReference>
<dbReference type="Pfam" id="PF03514">
    <property type="entry name" value="GRAS"/>
    <property type="match status" value="1"/>
</dbReference>
<dbReference type="AlphaFoldDB" id="A0A3L6FUS5"/>
<comment type="caution">
    <text evidence="3">Lacks conserved residue(s) required for the propagation of feature annotation.</text>
</comment>
<feature type="short sequence motif" description="VHIID" evidence="3">
    <location>
        <begin position="183"/>
        <end position="187"/>
    </location>
</feature>
<dbReference type="Proteomes" id="UP000251960">
    <property type="component" value="Chromosome 2"/>
</dbReference>
<name>A0A3L6FUS5_MAIZE</name>
<gene>
    <name evidence="4" type="primary">RGL2</name>
    <name evidence="4" type="ORF">Zm00014a_042509</name>
</gene>
<organism evidence="4">
    <name type="scientific">Zea mays</name>
    <name type="common">Maize</name>
    <dbReference type="NCBI Taxonomy" id="4577"/>
    <lineage>
        <taxon>Eukaryota</taxon>
        <taxon>Viridiplantae</taxon>
        <taxon>Streptophyta</taxon>
        <taxon>Embryophyta</taxon>
        <taxon>Tracheophyta</taxon>
        <taxon>Spermatophyta</taxon>
        <taxon>Magnoliopsida</taxon>
        <taxon>Liliopsida</taxon>
        <taxon>Poales</taxon>
        <taxon>Poaceae</taxon>
        <taxon>PACMAD clade</taxon>
        <taxon>Panicoideae</taxon>
        <taxon>Andropogonodae</taxon>
        <taxon>Andropogoneae</taxon>
        <taxon>Tripsacinae</taxon>
        <taxon>Zea</taxon>
    </lineage>
</organism>
<dbReference type="PANTHER" id="PTHR31636">
    <property type="entry name" value="OSJNBA0084A10.13 PROTEIN-RELATED"/>
    <property type="match status" value="1"/>
</dbReference>
<keyword evidence="2" id="KW-0804">Transcription</keyword>
<evidence type="ECO:0000256" key="3">
    <source>
        <dbReference type="PROSITE-ProRule" id="PRU01191"/>
    </source>
</evidence>
<dbReference type="PROSITE" id="PS50985">
    <property type="entry name" value="GRAS"/>
    <property type="match status" value="1"/>
</dbReference>
<protein>
    <submittedName>
        <fullName evidence="4">DELLA protein RGL2</fullName>
    </submittedName>
</protein>
<evidence type="ECO:0000256" key="1">
    <source>
        <dbReference type="ARBA" id="ARBA00023015"/>
    </source>
</evidence>
<comment type="similarity">
    <text evidence="3">Belongs to the GRAS family.</text>
</comment>
<dbReference type="EMBL" id="NCVQ01000003">
    <property type="protein sequence ID" value="PWZ38516.1"/>
    <property type="molecule type" value="Genomic_DNA"/>
</dbReference>
<reference evidence="4" key="1">
    <citation type="journal article" date="2018" name="Nat. Genet.">
        <title>Extensive intraspecific gene order and gene structural variations between Mo17 and other maize genomes.</title>
        <authorList>
            <person name="Sun S."/>
            <person name="Zhou Y."/>
            <person name="Chen J."/>
            <person name="Shi J."/>
            <person name="Zhao H."/>
            <person name="Zhao H."/>
            <person name="Song W."/>
            <person name="Zhang M."/>
            <person name="Cui Y."/>
            <person name="Dong X."/>
            <person name="Liu H."/>
            <person name="Ma X."/>
            <person name="Jiao Y."/>
            <person name="Wang B."/>
            <person name="Wei X."/>
            <person name="Stein J.C."/>
            <person name="Glaubitz J.C."/>
            <person name="Lu F."/>
            <person name="Yu G."/>
            <person name="Liang C."/>
            <person name="Fengler K."/>
            <person name="Li B."/>
            <person name="Rafalski A."/>
            <person name="Schnable P.S."/>
            <person name="Ware D.H."/>
            <person name="Buckler E.S."/>
            <person name="Lai J."/>
        </authorList>
    </citation>
    <scope>NUCLEOTIDE SEQUENCE [LARGE SCALE GENOMIC DNA]</scope>
    <source>
        <tissue evidence="4">Seedling</tissue>
    </source>
</reference>
<evidence type="ECO:0000313" key="4">
    <source>
        <dbReference type="EMBL" id="PWZ38516.1"/>
    </source>
</evidence>
<evidence type="ECO:0000256" key="2">
    <source>
        <dbReference type="ARBA" id="ARBA00023163"/>
    </source>
</evidence>